<proteinExistence type="predicted"/>
<keyword evidence="2" id="KW-1185">Reference proteome</keyword>
<dbReference type="GeneID" id="30680868"/>
<dbReference type="RefSeq" id="WP_075050451.1">
    <property type="nucleotide sequence ID" value="NZ_CP006867.1"/>
</dbReference>
<sequence length="381" mass="42559">MLINRKIALFLSILVATAFAVNKPAITIHASVGDHVIVINGIDISSKIENVQGIENIIYSKGSLESELKDASCCIRENITASSHIESTSLLIKRGKLHVDISFKSNRTEIDGAIRVKGSVVASLIFIRDSDIKVNVHVDKTNKNAYAHIDGFIALTSPPQITKNILKVQVPKIKKYLSDHGIDVIKFEYEVVSNKVPPSSIVKLNIELHTSKSKLESVLNELNIGDIISKVTLPDDKARRTLTGTADLKAQLKMSREPNSSVKYYVIMESSAKVYGKYYNTTLADELNNRVSLVMEALNISTLTKYIISDVKEVKVYTNFEYKDKRSSTTIRFENLKLIDNNEVWKELYNISKEHSNVVIEVQCHDKIVTLNAPSNPCITK</sequence>
<dbReference type="KEGG" id="iis:EYM_07475"/>
<dbReference type="Proteomes" id="UP000060778">
    <property type="component" value="Chromosome"/>
</dbReference>
<organism evidence="1 2">
    <name type="scientific">Ignicoccus islandicus DSM 13165</name>
    <dbReference type="NCBI Taxonomy" id="940295"/>
    <lineage>
        <taxon>Archaea</taxon>
        <taxon>Thermoproteota</taxon>
        <taxon>Thermoprotei</taxon>
        <taxon>Desulfurococcales</taxon>
        <taxon>Desulfurococcaceae</taxon>
        <taxon>Ignicoccus</taxon>
    </lineage>
</organism>
<gene>
    <name evidence="1" type="ORF">EYM_07475</name>
</gene>
<reference evidence="1 2" key="1">
    <citation type="submission" date="2013-11" db="EMBL/GenBank/DDBJ databases">
        <title>Comparative genomics of Ignicoccus.</title>
        <authorList>
            <person name="Podar M."/>
        </authorList>
    </citation>
    <scope>NUCLEOTIDE SEQUENCE [LARGE SCALE GENOMIC DNA]</scope>
    <source>
        <strain evidence="1 2">DSM 13165</strain>
    </source>
</reference>
<protein>
    <submittedName>
        <fullName evidence="1">Uncharacterized protein</fullName>
    </submittedName>
</protein>
<dbReference type="AlphaFoldDB" id="A0A0U2MBS7"/>
<evidence type="ECO:0000313" key="1">
    <source>
        <dbReference type="EMBL" id="ALU12781.1"/>
    </source>
</evidence>
<evidence type="ECO:0000313" key="2">
    <source>
        <dbReference type="Proteomes" id="UP000060778"/>
    </source>
</evidence>
<name>A0A0U2MBS7_9CREN</name>
<accession>A0A0U2MBS7</accession>
<dbReference type="EMBL" id="CP006867">
    <property type="protein sequence ID" value="ALU12781.1"/>
    <property type="molecule type" value="Genomic_DNA"/>
</dbReference>